<accession>A0A8S5U0Y3</accession>
<proteinExistence type="predicted"/>
<dbReference type="EMBL" id="BK015978">
    <property type="protein sequence ID" value="DAF88128.1"/>
    <property type="molecule type" value="Genomic_DNA"/>
</dbReference>
<protein>
    <submittedName>
        <fullName evidence="1">Zinc finger protein</fullName>
    </submittedName>
</protein>
<organism evidence="1">
    <name type="scientific">Siphoviridae sp. ctub511</name>
    <dbReference type="NCBI Taxonomy" id="2825714"/>
    <lineage>
        <taxon>Viruses</taxon>
        <taxon>Duplodnaviria</taxon>
        <taxon>Heunggongvirae</taxon>
        <taxon>Uroviricota</taxon>
        <taxon>Caudoviricetes</taxon>
    </lineage>
</organism>
<evidence type="ECO:0000313" key="1">
    <source>
        <dbReference type="EMBL" id="DAF88128.1"/>
    </source>
</evidence>
<sequence>MKDKTISQIIEEVASEICDHYCKYMHGSYLEEELNEVLDKHCSNCPLNKLQ</sequence>
<name>A0A8S5U0Y3_9CAUD</name>
<reference evidence="1" key="1">
    <citation type="journal article" date="2021" name="Proc. Natl. Acad. Sci. U.S.A.">
        <title>A Catalog of Tens of Thousands of Viruses from Human Metagenomes Reveals Hidden Associations with Chronic Diseases.</title>
        <authorList>
            <person name="Tisza M.J."/>
            <person name="Buck C.B."/>
        </authorList>
    </citation>
    <scope>NUCLEOTIDE SEQUENCE</scope>
    <source>
        <strain evidence="1">Ctub511</strain>
    </source>
</reference>